<dbReference type="InterPro" id="IPR050571">
    <property type="entry name" value="Class-IV_PLP-Dep_Aminotrnsfr"/>
</dbReference>
<evidence type="ECO:0000256" key="14">
    <source>
        <dbReference type="RuleBase" id="RU004516"/>
    </source>
</evidence>
<dbReference type="NCBIfam" id="TIGR03461">
    <property type="entry name" value="pabC_Proteo"/>
    <property type="match status" value="1"/>
</dbReference>
<evidence type="ECO:0000256" key="6">
    <source>
        <dbReference type="ARBA" id="ARBA00023239"/>
    </source>
</evidence>
<dbReference type="GO" id="GO:0008696">
    <property type="term" value="F:4-amino-4-deoxychorismate lyase activity"/>
    <property type="evidence" value="ECO:0007669"/>
    <property type="project" value="UniProtKB-UniRule"/>
</dbReference>
<dbReference type="InterPro" id="IPR043131">
    <property type="entry name" value="BCAT-like_N"/>
</dbReference>
<dbReference type="PANTHER" id="PTHR42743:SF2">
    <property type="entry name" value="AMINODEOXYCHORISMATE LYASE"/>
    <property type="match status" value="1"/>
</dbReference>
<dbReference type="PROSITE" id="PS00770">
    <property type="entry name" value="AA_TRANSFER_CLASS_4"/>
    <property type="match status" value="1"/>
</dbReference>
<accession>A0A7M2K2N7</accession>
<dbReference type="FunFam" id="3.20.10.10:FF:000002">
    <property type="entry name" value="D-alanine aminotransferase"/>
    <property type="match status" value="1"/>
</dbReference>
<comment type="subunit">
    <text evidence="3">Homodimer.</text>
</comment>
<evidence type="ECO:0000256" key="11">
    <source>
        <dbReference type="ARBA" id="ARBA00069174"/>
    </source>
</evidence>
<dbReference type="GO" id="GO:0005829">
    <property type="term" value="C:cytosol"/>
    <property type="evidence" value="ECO:0007669"/>
    <property type="project" value="TreeGrafter"/>
</dbReference>
<dbReference type="SUPFAM" id="SSF56752">
    <property type="entry name" value="D-aminoacid aminotransferase-like PLP-dependent enzymes"/>
    <property type="match status" value="1"/>
</dbReference>
<dbReference type="InterPro" id="IPR018300">
    <property type="entry name" value="Aminotrans_IV_CS"/>
</dbReference>
<proteinExistence type="inferred from homology"/>
<evidence type="ECO:0000256" key="5">
    <source>
        <dbReference type="ARBA" id="ARBA00022909"/>
    </source>
</evidence>
<evidence type="ECO:0000313" key="15">
    <source>
        <dbReference type="EMBL" id="KJY76133.1"/>
    </source>
</evidence>
<dbReference type="GO" id="GO:0030170">
    <property type="term" value="F:pyridoxal phosphate binding"/>
    <property type="evidence" value="ECO:0007669"/>
    <property type="project" value="InterPro"/>
</dbReference>
<evidence type="ECO:0000256" key="1">
    <source>
        <dbReference type="ARBA" id="ARBA00001933"/>
    </source>
</evidence>
<comment type="caution">
    <text evidence="15">The sequence shown here is derived from an EMBL/GenBank/DDBJ whole genome shotgun (WGS) entry which is preliminary data.</text>
</comment>
<dbReference type="PANTHER" id="PTHR42743">
    <property type="entry name" value="AMINO-ACID AMINOTRANSFERASE"/>
    <property type="match status" value="1"/>
</dbReference>
<dbReference type="Gene3D" id="3.30.470.10">
    <property type="match status" value="1"/>
</dbReference>
<dbReference type="Gene3D" id="3.20.10.10">
    <property type="entry name" value="D-amino Acid Aminotransferase, subunit A, domain 2"/>
    <property type="match status" value="1"/>
</dbReference>
<keyword evidence="5" id="KW-0289">Folate biosynthesis</keyword>
<gene>
    <name evidence="15" type="ORF">TW71_06065</name>
</gene>
<dbReference type="InterPro" id="IPR017824">
    <property type="entry name" value="Aminodeoxychorismate_lyase_IV"/>
</dbReference>
<dbReference type="GO" id="GO:0008153">
    <property type="term" value="P:4-aminobenzoate biosynthetic process"/>
    <property type="evidence" value="ECO:0007669"/>
    <property type="project" value="UniProtKB-UniRule"/>
</dbReference>
<comment type="pathway">
    <text evidence="7">Cofactor biosynthesis; tetrahydrofolate biosynthesis; 4-aminobenzoate from chorismate: step 2/2.</text>
</comment>
<evidence type="ECO:0000256" key="2">
    <source>
        <dbReference type="ARBA" id="ARBA00009320"/>
    </source>
</evidence>
<dbReference type="GO" id="GO:0046656">
    <property type="term" value="P:folic acid biosynthetic process"/>
    <property type="evidence" value="ECO:0007669"/>
    <property type="project" value="UniProtKB-KW"/>
</dbReference>
<dbReference type="InterPro" id="IPR001544">
    <property type="entry name" value="Aminotrans_IV"/>
</dbReference>
<dbReference type="EC" id="4.1.3.38" evidence="8 12"/>
<dbReference type="InterPro" id="IPR043132">
    <property type="entry name" value="BCAT-like_C"/>
</dbReference>
<evidence type="ECO:0000256" key="8">
    <source>
        <dbReference type="ARBA" id="ARBA00035676"/>
    </source>
</evidence>
<comment type="function">
    <text evidence="10">Involved in the biosynthesis of p-aminobenzoate (PABA), a precursor of tetrahydrofolate. Converts 4-amino-4-deoxychorismate into 4-aminobenzoate (PABA) and pyruvate.</text>
</comment>
<evidence type="ECO:0000256" key="3">
    <source>
        <dbReference type="ARBA" id="ARBA00011738"/>
    </source>
</evidence>
<evidence type="ECO:0000256" key="9">
    <source>
        <dbReference type="ARBA" id="ARBA00049529"/>
    </source>
</evidence>
<dbReference type="RefSeq" id="WP_045985299.1">
    <property type="nucleotide sequence ID" value="NZ_CP063051.1"/>
</dbReference>
<dbReference type="CDD" id="cd01559">
    <property type="entry name" value="ADCL_like"/>
    <property type="match status" value="1"/>
</dbReference>
<sequence>MYLVNGHTTDSISLSDRSFQYGDGCFTTMLVINGRIQHWDKHQERMQSCLNLLGITPPNWREVEDWLEKACLESTRSGLKLHISRGEGGRGYSPTQVTLPNVTISAFNYPAHYEQWLADGICLGVCHKRLGVNPLLAGHKHNNRLEQILLKAEMDQQGFPDGIALDVSGHVIETTMANVYWVKQGVIYTPDLMNAGVAGVMRRLIVERLSSCGQTLSIGHYTFEELSDAEEVFISNSILGVAPVKSIGTQTFSIGTITKKIQEMVNP</sequence>
<dbReference type="NCBIfam" id="NF004761">
    <property type="entry name" value="PRK06092.1"/>
    <property type="match status" value="1"/>
</dbReference>
<dbReference type="Pfam" id="PF01063">
    <property type="entry name" value="Aminotran_4"/>
    <property type="match status" value="1"/>
</dbReference>
<evidence type="ECO:0000256" key="12">
    <source>
        <dbReference type="NCBIfam" id="TIGR03461"/>
    </source>
</evidence>
<reference evidence="15" key="1">
    <citation type="journal article" date="2015" name="BMC Genomics">
        <title>Genome mining reveals unlocked bioactive potential of marine Gram-negative bacteria.</title>
        <authorList>
            <person name="Machado H."/>
            <person name="Sonnenschein E.C."/>
            <person name="Melchiorsen J."/>
            <person name="Gram L."/>
        </authorList>
    </citation>
    <scope>NUCLEOTIDE SEQUENCE</scope>
    <source>
        <strain evidence="15">S2052</strain>
    </source>
</reference>
<comment type="catalytic activity">
    <reaction evidence="9">
        <text>4-amino-4-deoxychorismate = 4-aminobenzoate + pyruvate + H(+)</text>
        <dbReference type="Rhea" id="RHEA:16201"/>
        <dbReference type="ChEBI" id="CHEBI:15361"/>
        <dbReference type="ChEBI" id="CHEBI:15378"/>
        <dbReference type="ChEBI" id="CHEBI:17836"/>
        <dbReference type="ChEBI" id="CHEBI:58406"/>
        <dbReference type="EC" id="4.1.3.38"/>
    </reaction>
</comment>
<keyword evidence="6 15" id="KW-0456">Lyase</keyword>
<evidence type="ECO:0000256" key="13">
    <source>
        <dbReference type="RuleBase" id="RU004106"/>
    </source>
</evidence>
<evidence type="ECO:0000256" key="7">
    <source>
        <dbReference type="ARBA" id="ARBA00035633"/>
    </source>
</evidence>
<name>A0A7M2K2N7_9VIBR</name>
<keyword evidence="4 14" id="KW-0663">Pyridoxal phosphate</keyword>
<comment type="similarity">
    <text evidence="2 13">Belongs to the class-IV pyridoxal-phosphate-dependent aminotransferase family.</text>
</comment>
<evidence type="ECO:0000256" key="4">
    <source>
        <dbReference type="ARBA" id="ARBA00022898"/>
    </source>
</evidence>
<dbReference type="AlphaFoldDB" id="A0A7M2K2N7"/>
<comment type="cofactor">
    <cofactor evidence="1 14">
        <name>pyridoxal 5'-phosphate</name>
        <dbReference type="ChEBI" id="CHEBI:597326"/>
    </cofactor>
</comment>
<organism evidence="15">
    <name type="scientific">Vibrio coralliilyticus</name>
    <dbReference type="NCBI Taxonomy" id="190893"/>
    <lineage>
        <taxon>Bacteria</taxon>
        <taxon>Pseudomonadati</taxon>
        <taxon>Pseudomonadota</taxon>
        <taxon>Gammaproteobacteria</taxon>
        <taxon>Vibrionales</taxon>
        <taxon>Vibrionaceae</taxon>
        <taxon>Vibrio</taxon>
    </lineage>
</organism>
<dbReference type="EMBL" id="JXXR01000004">
    <property type="protein sequence ID" value="KJY76133.1"/>
    <property type="molecule type" value="Genomic_DNA"/>
</dbReference>
<protein>
    <recommendedName>
        <fullName evidence="11 12">Aminodeoxychorismate lyase</fullName>
        <ecNumber evidence="8 12">4.1.3.38</ecNumber>
    </recommendedName>
</protein>
<evidence type="ECO:0000256" key="10">
    <source>
        <dbReference type="ARBA" id="ARBA00054027"/>
    </source>
</evidence>
<dbReference type="InterPro" id="IPR036038">
    <property type="entry name" value="Aminotransferase-like"/>
</dbReference>